<proteinExistence type="predicted"/>
<dbReference type="RefSeq" id="WP_276649211.1">
    <property type="nucleotide sequence ID" value="NZ_JAAYSM010000291.1"/>
</dbReference>
<name>A0A7X8C4K4_9LACT</name>
<reference evidence="1 2" key="1">
    <citation type="journal article" date="2020" name="Biotechnol. Biofuels">
        <title>New insights from the biogas microbiome by comprehensive genome-resolved metagenomics of nearly 1600 species originating from multiple anaerobic digesters.</title>
        <authorList>
            <person name="Campanaro S."/>
            <person name="Treu L."/>
            <person name="Rodriguez-R L.M."/>
            <person name="Kovalovszki A."/>
            <person name="Ziels R.M."/>
            <person name="Maus I."/>
            <person name="Zhu X."/>
            <person name="Kougias P.G."/>
            <person name="Basile A."/>
            <person name="Luo G."/>
            <person name="Schluter A."/>
            <person name="Konstantinidis K.T."/>
            <person name="Angelidaki I."/>
        </authorList>
    </citation>
    <scope>NUCLEOTIDE SEQUENCE [LARGE SCALE GENOMIC DNA]</scope>
    <source>
        <strain evidence="1">AS23ysBPME_34</strain>
    </source>
</reference>
<dbReference type="AlphaFoldDB" id="A0A7X8C4K4"/>
<evidence type="ECO:0000313" key="2">
    <source>
        <dbReference type="Proteomes" id="UP000541058"/>
    </source>
</evidence>
<dbReference type="EMBL" id="JAAYSM010000291">
    <property type="protein sequence ID" value="NLJ18888.1"/>
    <property type="molecule type" value="Genomic_DNA"/>
</dbReference>
<gene>
    <name evidence="1" type="ORF">GX355_08495</name>
</gene>
<sequence>MAAEALIENGDLDGAQTRIDAAIVHPKTEAWPKTYLIGARVAMAKYEADKSKTDLLMNASDLFMKSAELDAKGNAKGKQIGKFKKDIKIALTFFMPEMQNMGIEAFNNDDFETALKAFQNVININKLSIYKEDNLPAD</sequence>
<dbReference type="Proteomes" id="UP000541058">
    <property type="component" value="Unassembled WGS sequence"/>
</dbReference>
<feature type="non-terminal residue" evidence="1">
    <location>
        <position position="138"/>
    </location>
</feature>
<evidence type="ECO:0000313" key="1">
    <source>
        <dbReference type="EMBL" id="NLJ18888.1"/>
    </source>
</evidence>
<comment type="caution">
    <text evidence="1">The sequence shown here is derived from an EMBL/GenBank/DDBJ whole genome shotgun (WGS) entry which is preliminary data.</text>
</comment>
<evidence type="ECO:0008006" key="3">
    <source>
        <dbReference type="Google" id="ProtNLM"/>
    </source>
</evidence>
<organism evidence="1 2">
    <name type="scientific">Globicatella sulfidifaciens</name>
    <dbReference type="NCBI Taxonomy" id="136093"/>
    <lineage>
        <taxon>Bacteria</taxon>
        <taxon>Bacillati</taxon>
        <taxon>Bacillota</taxon>
        <taxon>Bacilli</taxon>
        <taxon>Lactobacillales</taxon>
        <taxon>Aerococcaceae</taxon>
        <taxon>Globicatella</taxon>
    </lineage>
</organism>
<accession>A0A7X8C4K4</accession>
<protein>
    <recommendedName>
        <fullName evidence="3">Tetratricopeptide repeat protein</fullName>
    </recommendedName>
</protein>